<keyword evidence="3" id="KW-1185">Reference proteome</keyword>
<evidence type="ECO:0000256" key="1">
    <source>
        <dbReference type="SAM" id="MobiDB-lite"/>
    </source>
</evidence>
<protein>
    <recommendedName>
        <fullName evidence="4">Toxin-antitoxin system YwqK family antitoxin</fullName>
    </recommendedName>
</protein>
<organism evidence="2 3">
    <name type="scientific">Prevotella scopos JCM 17725</name>
    <dbReference type="NCBI Taxonomy" id="1236518"/>
    <lineage>
        <taxon>Bacteria</taxon>
        <taxon>Pseudomonadati</taxon>
        <taxon>Bacteroidota</taxon>
        <taxon>Bacteroidia</taxon>
        <taxon>Bacteroidales</taxon>
        <taxon>Prevotellaceae</taxon>
        <taxon>Prevotella</taxon>
    </lineage>
</organism>
<dbReference type="AlphaFoldDB" id="A0AAX2F6I3"/>
<gene>
    <name evidence="2" type="ORF">SAMN05444364_13520</name>
</gene>
<comment type="caution">
    <text evidence="2">The sequence shown here is derived from an EMBL/GenBank/DDBJ whole genome shotgun (WGS) entry which is preliminary data.</text>
</comment>
<dbReference type="Gene3D" id="3.90.930.1">
    <property type="match status" value="1"/>
</dbReference>
<feature type="region of interest" description="Disordered" evidence="1">
    <location>
        <begin position="193"/>
        <end position="259"/>
    </location>
</feature>
<dbReference type="EMBL" id="FQWA01000035">
    <property type="protein sequence ID" value="SHG09517.1"/>
    <property type="molecule type" value="Genomic_DNA"/>
</dbReference>
<dbReference type="Proteomes" id="UP000184105">
    <property type="component" value="Unassembled WGS sequence"/>
</dbReference>
<dbReference type="SUPFAM" id="SSF82185">
    <property type="entry name" value="Histone H3 K4-specific methyltransferase SET7/9 N-terminal domain"/>
    <property type="match status" value="1"/>
</dbReference>
<evidence type="ECO:0000313" key="2">
    <source>
        <dbReference type="EMBL" id="SHG09517.1"/>
    </source>
</evidence>
<feature type="compositionally biased region" description="Basic and acidic residues" evidence="1">
    <location>
        <begin position="250"/>
        <end position="259"/>
    </location>
</feature>
<evidence type="ECO:0008006" key="4">
    <source>
        <dbReference type="Google" id="ProtNLM"/>
    </source>
</evidence>
<name>A0AAX2F6I3_9BACT</name>
<evidence type="ECO:0000313" key="3">
    <source>
        <dbReference type="Proteomes" id="UP000184105"/>
    </source>
</evidence>
<dbReference type="InterPro" id="IPR011652">
    <property type="entry name" value="MORN_2"/>
</dbReference>
<sequence length="259" mass="29251">MSIKHEYSMRKIQVLLLLLIALPLACNAQVKKIVETYDNGQIKSITYRDKKTGLLEGHCVSYKEDGSLSMEEDYKDGLRDGQVKYYDAFGNIESIVSYSKGKKQGKLIKYQKMNCPSANPYLEYIENYENGLLQGMTYVYDDTGQKIIEHARYDDGLCIEDTVYLPKSTFYAYRTKGPNGTYVGGEMKSRIVPNKKNAATHQPTRKAPARQRTTAPKPVKAKPVPQHKPAPVRQQKPQPAAPQPKPRLKVNKDGTIEMG</sequence>
<feature type="compositionally biased region" description="Low complexity" evidence="1">
    <location>
        <begin position="215"/>
        <end position="238"/>
    </location>
</feature>
<proteinExistence type="predicted"/>
<reference evidence="2 3" key="1">
    <citation type="submission" date="2016-11" db="EMBL/GenBank/DDBJ databases">
        <authorList>
            <person name="Varghese N."/>
            <person name="Submissions S."/>
        </authorList>
    </citation>
    <scope>NUCLEOTIDE SEQUENCE [LARGE SCALE GENOMIC DNA]</scope>
    <source>
        <strain evidence="2 3">DSM 22613</strain>
    </source>
</reference>
<dbReference type="Pfam" id="PF07661">
    <property type="entry name" value="MORN_2"/>
    <property type="match status" value="1"/>
</dbReference>
<accession>A0AAX2F6I3</accession>